<dbReference type="PANTHER" id="PTHR12277:SF81">
    <property type="entry name" value="PROTEIN ABHD13"/>
    <property type="match status" value="1"/>
</dbReference>
<accession>A0A7J6PL17</accession>
<evidence type="ECO:0000259" key="2">
    <source>
        <dbReference type="Pfam" id="PF00561"/>
    </source>
</evidence>
<proteinExistence type="predicted"/>
<organism evidence="3 4">
    <name type="scientific">Perkinsus olseni</name>
    <name type="common">Perkinsus atlanticus</name>
    <dbReference type="NCBI Taxonomy" id="32597"/>
    <lineage>
        <taxon>Eukaryota</taxon>
        <taxon>Sar</taxon>
        <taxon>Alveolata</taxon>
        <taxon>Perkinsozoa</taxon>
        <taxon>Perkinsea</taxon>
        <taxon>Perkinsida</taxon>
        <taxon>Perkinsidae</taxon>
        <taxon>Perkinsus</taxon>
    </lineage>
</organism>
<dbReference type="AlphaFoldDB" id="A0A7J6PL17"/>
<keyword evidence="4" id="KW-1185">Reference proteome</keyword>
<dbReference type="InterPro" id="IPR000073">
    <property type="entry name" value="AB_hydrolase_1"/>
</dbReference>
<dbReference type="Proteomes" id="UP000553632">
    <property type="component" value="Unassembled WGS sequence"/>
</dbReference>
<feature type="transmembrane region" description="Helical" evidence="1">
    <location>
        <begin position="34"/>
        <end position="54"/>
    </location>
</feature>
<dbReference type="InterPro" id="IPR029058">
    <property type="entry name" value="AB_hydrolase_fold"/>
</dbReference>
<feature type="non-terminal residue" evidence="3">
    <location>
        <position position="409"/>
    </location>
</feature>
<dbReference type="EMBL" id="JABANO010038994">
    <property type="protein sequence ID" value="KAF4696825.1"/>
    <property type="molecule type" value="Genomic_DNA"/>
</dbReference>
<keyword evidence="1" id="KW-0812">Transmembrane</keyword>
<feature type="transmembrane region" description="Helical" evidence="1">
    <location>
        <begin position="90"/>
        <end position="110"/>
    </location>
</feature>
<dbReference type="Pfam" id="PF00561">
    <property type="entry name" value="Abhydrolase_1"/>
    <property type="match status" value="1"/>
</dbReference>
<evidence type="ECO:0000256" key="1">
    <source>
        <dbReference type="SAM" id="Phobius"/>
    </source>
</evidence>
<feature type="domain" description="AB hydrolase-1" evidence="2">
    <location>
        <begin position="174"/>
        <end position="302"/>
    </location>
</feature>
<dbReference type="PANTHER" id="PTHR12277">
    <property type="entry name" value="ALPHA/BETA HYDROLASE DOMAIN-CONTAINING PROTEIN"/>
    <property type="match status" value="1"/>
</dbReference>
<evidence type="ECO:0000313" key="4">
    <source>
        <dbReference type="Proteomes" id="UP000553632"/>
    </source>
</evidence>
<name>A0A7J6PL17_PEROL</name>
<comment type="caution">
    <text evidence="3">The sequence shown here is derived from an EMBL/GenBank/DDBJ whole genome shotgun (WGS) entry which is preliminary data.</text>
</comment>
<protein>
    <recommendedName>
        <fullName evidence="2">AB hydrolase-1 domain-containing protein</fullName>
    </recommendedName>
</protein>
<dbReference type="SUPFAM" id="SSF53474">
    <property type="entry name" value="alpha/beta-Hydrolases"/>
    <property type="match status" value="1"/>
</dbReference>
<evidence type="ECO:0000313" key="3">
    <source>
        <dbReference type="EMBL" id="KAF4696825.1"/>
    </source>
</evidence>
<reference evidence="3 4" key="1">
    <citation type="submission" date="2020-04" db="EMBL/GenBank/DDBJ databases">
        <title>Perkinsus olseni comparative genomics.</title>
        <authorList>
            <person name="Bogema D.R."/>
        </authorList>
    </citation>
    <scope>NUCLEOTIDE SEQUENCE [LARGE SCALE GENOMIC DNA]</scope>
    <source>
        <strain evidence="3 4">ATCC PRA-207</strain>
    </source>
</reference>
<feature type="transmembrane region" description="Helical" evidence="1">
    <location>
        <begin position="66"/>
        <end position="83"/>
    </location>
</feature>
<dbReference type="Gene3D" id="3.40.50.1820">
    <property type="entry name" value="alpha/beta hydrolase"/>
    <property type="match status" value="1"/>
</dbReference>
<keyword evidence="1" id="KW-0472">Membrane</keyword>
<gene>
    <name evidence="3" type="ORF">FOZ63_027676</name>
</gene>
<feature type="transmembrane region" description="Helical" evidence="1">
    <location>
        <begin position="6"/>
        <end position="27"/>
    </location>
</feature>
<sequence length="409" mass="46431">SYKRSTFTCPFIALTALLAAVLSLILYDFNYIDLCFSIVIVSSLMQLTFMSWMMRQFDAVVCIPPYQILLMLFMVSFGAACFQEKQQRRLSLLQSFLVVVLPIIIASVLYDPTTVVTGLIHLHFVHWPTRIWPLDNPERDFGLVGARNYRIRSGDAELGLWHVPPADGTKGKRVVVYFHGQAGAREHGHRVELYRHLSRDMDTHVVTADLRGYGDSTGFPYVEGITEDIKTVTDWAIDNVARKLDIPIYLYGHSLGGPQAVYAALHALESEQKVNGIILESTFSNFEEVAADHISTWFLWIFPRSIRLDVIRWGFSFALQGSDFRFDTARLLQDLRRRDPSIPIVNFHGTKDWEISPHAIDKLAACVDNVNYTRVPIQGGGHSTLIYPPQGQQFLAALKDWFYSVEGSR</sequence>
<keyword evidence="1" id="KW-1133">Transmembrane helix</keyword>